<evidence type="ECO:0000256" key="12">
    <source>
        <dbReference type="PIRNR" id="PIRNR006250"/>
    </source>
</evidence>
<accession>A0A953IDQ0</accession>
<dbReference type="InterPro" id="IPR027277">
    <property type="entry name" value="NadC/ModD"/>
</dbReference>
<comment type="subunit">
    <text evidence="4">Hexamer formed by 3 homodimers.</text>
</comment>
<protein>
    <recommendedName>
        <fullName evidence="11">Probable nicotinate-nucleotide pyrophosphorylase [carboxylating]</fullName>
        <ecNumber evidence="5">2.4.2.19</ecNumber>
    </recommendedName>
    <alternativeName>
        <fullName evidence="9">Quinolinate phosphoribosyltransferase [decarboxylating]</fullName>
    </alternativeName>
</protein>
<evidence type="ECO:0000256" key="11">
    <source>
        <dbReference type="ARBA" id="ARBA00069173"/>
    </source>
</evidence>
<evidence type="ECO:0000256" key="1">
    <source>
        <dbReference type="ARBA" id="ARBA00003237"/>
    </source>
</evidence>
<organism evidence="15 16">
    <name type="scientific">Symbiobacterium thermophilum</name>
    <dbReference type="NCBI Taxonomy" id="2734"/>
    <lineage>
        <taxon>Bacteria</taxon>
        <taxon>Bacillati</taxon>
        <taxon>Bacillota</taxon>
        <taxon>Clostridia</taxon>
        <taxon>Eubacteriales</taxon>
        <taxon>Symbiobacteriaceae</taxon>
        <taxon>Symbiobacterium</taxon>
    </lineage>
</organism>
<comment type="function">
    <text evidence="1">Involved in the catabolism of quinolinic acid (QA).</text>
</comment>
<dbReference type="Pfam" id="PF01729">
    <property type="entry name" value="QRPTase_C"/>
    <property type="match status" value="1"/>
</dbReference>
<dbReference type="Pfam" id="PF02749">
    <property type="entry name" value="QRPTase_N"/>
    <property type="match status" value="1"/>
</dbReference>
<evidence type="ECO:0000256" key="5">
    <source>
        <dbReference type="ARBA" id="ARBA00011944"/>
    </source>
</evidence>
<evidence type="ECO:0000256" key="9">
    <source>
        <dbReference type="ARBA" id="ARBA00033102"/>
    </source>
</evidence>
<dbReference type="SUPFAM" id="SSF54675">
    <property type="entry name" value="Nicotinate/Quinolinate PRTase N-terminal domain-like"/>
    <property type="match status" value="1"/>
</dbReference>
<dbReference type="InterPro" id="IPR002638">
    <property type="entry name" value="Quinolinate_PRibosylTrfase_C"/>
</dbReference>
<proteinExistence type="inferred from homology"/>
<evidence type="ECO:0000256" key="10">
    <source>
        <dbReference type="ARBA" id="ARBA00047445"/>
    </source>
</evidence>
<evidence type="ECO:0000259" key="13">
    <source>
        <dbReference type="Pfam" id="PF01729"/>
    </source>
</evidence>
<dbReference type="Gene3D" id="3.20.20.70">
    <property type="entry name" value="Aldolase class I"/>
    <property type="match status" value="1"/>
</dbReference>
<evidence type="ECO:0000256" key="2">
    <source>
        <dbReference type="ARBA" id="ARBA00004893"/>
    </source>
</evidence>
<dbReference type="Proteomes" id="UP000732377">
    <property type="component" value="Unassembled WGS sequence"/>
</dbReference>
<dbReference type="GO" id="GO:0004514">
    <property type="term" value="F:nicotinate-nucleotide diphosphorylase (carboxylating) activity"/>
    <property type="evidence" value="ECO:0007669"/>
    <property type="project" value="UniProtKB-EC"/>
</dbReference>
<evidence type="ECO:0000256" key="6">
    <source>
        <dbReference type="ARBA" id="ARBA00022642"/>
    </source>
</evidence>
<evidence type="ECO:0000259" key="14">
    <source>
        <dbReference type="Pfam" id="PF02749"/>
    </source>
</evidence>
<reference evidence="15" key="1">
    <citation type="submission" date="2017-11" db="EMBL/GenBank/DDBJ databases">
        <title>Three new genomes from thermophilic consortium.</title>
        <authorList>
            <person name="Quaggio R."/>
            <person name="Amgarten D."/>
            <person name="Setubal J.C."/>
        </authorList>
    </citation>
    <scope>NUCLEOTIDE SEQUENCE</scope>
    <source>
        <strain evidence="15">ZCTH01-B2</strain>
    </source>
</reference>
<evidence type="ECO:0000256" key="8">
    <source>
        <dbReference type="ARBA" id="ARBA00022679"/>
    </source>
</evidence>
<name>A0A953IDQ0_SYMTR</name>
<dbReference type="InterPro" id="IPR022412">
    <property type="entry name" value="Quinolinate_PRibosylTrfase_N"/>
</dbReference>
<feature type="domain" description="Quinolinate phosphoribosyl transferase C-terminal" evidence="13">
    <location>
        <begin position="111"/>
        <end position="275"/>
    </location>
</feature>
<sequence>MTLNPVAVEELVRRALLEDVGPGDLATSAVVPEDARCTATIVAGAAGVLCGHPVAQAVFRAVDPALVYERLVPEGGAVDDGVPVASVSGPARPILTAERVAVSLLQRMSGIATATRQLADAIKYYHARLVAGWETVPDLRVIAQYAVRIGGGQVQPYGPTGGILVRAGHLALAGGVREAVVAARKGAPPTSRIAVEVASLEQVQEGVDGGADILVLTGMDPETVKRAVEMAAGRAALEVCGSADPAHLTELAKTGVDIISVCDLAHTARPLPFRLSFGDPKALEKED</sequence>
<evidence type="ECO:0000313" key="15">
    <source>
        <dbReference type="EMBL" id="MBY6276445.1"/>
    </source>
</evidence>
<evidence type="ECO:0000256" key="4">
    <source>
        <dbReference type="ARBA" id="ARBA00011218"/>
    </source>
</evidence>
<dbReference type="PANTHER" id="PTHR32179:SF3">
    <property type="entry name" value="NICOTINATE-NUCLEOTIDE PYROPHOSPHORYLASE [CARBOXYLATING]"/>
    <property type="match status" value="1"/>
</dbReference>
<dbReference type="AlphaFoldDB" id="A0A953IDQ0"/>
<dbReference type="FunFam" id="3.90.1170.20:FF:000001">
    <property type="entry name" value="Nicotinate-nucleotide diphosphorylase (Carboxylating)"/>
    <property type="match status" value="1"/>
</dbReference>
<dbReference type="InterPro" id="IPR013785">
    <property type="entry name" value="Aldolase_TIM"/>
</dbReference>
<evidence type="ECO:0000313" key="16">
    <source>
        <dbReference type="Proteomes" id="UP000732377"/>
    </source>
</evidence>
<dbReference type="InterPro" id="IPR004393">
    <property type="entry name" value="NadC"/>
</dbReference>
<gene>
    <name evidence="15" type="primary">nadC</name>
    <name evidence="15" type="ORF">CWE10_09565</name>
</gene>
<keyword evidence="8 12" id="KW-0808">Transferase</keyword>
<dbReference type="NCBIfam" id="TIGR00078">
    <property type="entry name" value="nadC"/>
    <property type="match status" value="1"/>
</dbReference>
<comment type="caution">
    <text evidence="15">The sequence shown here is derived from an EMBL/GenBank/DDBJ whole genome shotgun (WGS) entry which is preliminary data.</text>
</comment>
<comment type="similarity">
    <text evidence="3 12">Belongs to the NadC/ModD family.</text>
</comment>
<dbReference type="PANTHER" id="PTHR32179">
    <property type="entry name" value="NICOTINATE-NUCLEOTIDE PYROPHOSPHORYLASE [CARBOXYLATING]"/>
    <property type="match status" value="1"/>
</dbReference>
<dbReference type="GO" id="GO:0034213">
    <property type="term" value="P:quinolinate catabolic process"/>
    <property type="evidence" value="ECO:0007669"/>
    <property type="project" value="TreeGrafter"/>
</dbReference>
<dbReference type="InterPro" id="IPR036068">
    <property type="entry name" value="Nicotinate_pribotase-like_C"/>
</dbReference>
<dbReference type="RefSeq" id="WP_273379476.1">
    <property type="nucleotide sequence ID" value="NZ_PIUK01000081.1"/>
</dbReference>
<comment type="catalytic activity">
    <reaction evidence="10">
        <text>nicotinate beta-D-ribonucleotide + CO2 + diphosphate = quinolinate + 5-phospho-alpha-D-ribose 1-diphosphate + 2 H(+)</text>
        <dbReference type="Rhea" id="RHEA:12733"/>
        <dbReference type="ChEBI" id="CHEBI:15378"/>
        <dbReference type="ChEBI" id="CHEBI:16526"/>
        <dbReference type="ChEBI" id="CHEBI:29959"/>
        <dbReference type="ChEBI" id="CHEBI:33019"/>
        <dbReference type="ChEBI" id="CHEBI:57502"/>
        <dbReference type="ChEBI" id="CHEBI:58017"/>
        <dbReference type="EC" id="2.4.2.19"/>
    </reaction>
</comment>
<feature type="domain" description="Quinolinate phosphoribosyl transferase N-terminal" evidence="14">
    <location>
        <begin position="24"/>
        <end position="109"/>
    </location>
</feature>
<dbReference type="FunFam" id="3.20.20.70:FF:000030">
    <property type="entry name" value="Nicotinate-nucleotide pyrophosphorylase, carboxylating"/>
    <property type="match status" value="1"/>
</dbReference>
<evidence type="ECO:0000256" key="7">
    <source>
        <dbReference type="ARBA" id="ARBA00022676"/>
    </source>
</evidence>
<dbReference type="InterPro" id="IPR037128">
    <property type="entry name" value="Quinolinate_PRibosylTase_N_sf"/>
</dbReference>
<dbReference type="GO" id="GO:0005737">
    <property type="term" value="C:cytoplasm"/>
    <property type="evidence" value="ECO:0007669"/>
    <property type="project" value="TreeGrafter"/>
</dbReference>
<dbReference type="SUPFAM" id="SSF51690">
    <property type="entry name" value="Nicotinate/Quinolinate PRTase C-terminal domain-like"/>
    <property type="match status" value="1"/>
</dbReference>
<dbReference type="GO" id="GO:0009435">
    <property type="term" value="P:NAD+ biosynthetic process"/>
    <property type="evidence" value="ECO:0007669"/>
    <property type="project" value="InterPro"/>
</dbReference>
<dbReference type="PIRSF" id="PIRSF006250">
    <property type="entry name" value="NadC_ModD"/>
    <property type="match status" value="1"/>
</dbReference>
<dbReference type="EMBL" id="PIUK01000081">
    <property type="protein sequence ID" value="MBY6276445.1"/>
    <property type="molecule type" value="Genomic_DNA"/>
</dbReference>
<keyword evidence="7 12" id="KW-0328">Glycosyltransferase</keyword>
<dbReference type="EC" id="2.4.2.19" evidence="5"/>
<keyword evidence="6" id="KW-0662">Pyridine nucleotide biosynthesis</keyword>
<comment type="pathway">
    <text evidence="2">Cofactor biosynthesis; NAD(+) biosynthesis; nicotinate D-ribonucleotide from quinolinate: step 1/1.</text>
</comment>
<evidence type="ECO:0000256" key="3">
    <source>
        <dbReference type="ARBA" id="ARBA00009400"/>
    </source>
</evidence>
<dbReference type="Gene3D" id="3.90.1170.20">
    <property type="entry name" value="Quinolinate phosphoribosyl transferase, N-terminal domain"/>
    <property type="match status" value="1"/>
</dbReference>